<feature type="non-terminal residue" evidence="1">
    <location>
        <position position="1"/>
    </location>
</feature>
<name>A0ACA9N573_9GLOM</name>
<gene>
    <name evidence="1" type="ORF">SCALOS_LOCUS8048</name>
</gene>
<evidence type="ECO:0000313" key="1">
    <source>
        <dbReference type="EMBL" id="CAG8633327.1"/>
    </source>
</evidence>
<comment type="caution">
    <text evidence="1">The sequence shown here is derived from an EMBL/GenBank/DDBJ whole genome shotgun (WGS) entry which is preliminary data.</text>
</comment>
<evidence type="ECO:0000313" key="2">
    <source>
        <dbReference type="Proteomes" id="UP000789860"/>
    </source>
</evidence>
<organism evidence="1 2">
    <name type="scientific">Scutellospora calospora</name>
    <dbReference type="NCBI Taxonomy" id="85575"/>
    <lineage>
        <taxon>Eukaryota</taxon>
        <taxon>Fungi</taxon>
        <taxon>Fungi incertae sedis</taxon>
        <taxon>Mucoromycota</taxon>
        <taxon>Glomeromycotina</taxon>
        <taxon>Glomeromycetes</taxon>
        <taxon>Diversisporales</taxon>
        <taxon>Gigasporaceae</taxon>
        <taxon>Scutellospora</taxon>
    </lineage>
</organism>
<proteinExistence type="predicted"/>
<protein>
    <submittedName>
        <fullName evidence="1">7408_t:CDS:1</fullName>
    </submittedName>
</protein>
<accession>A0ACA9N573</accession>
<dbReference type="Proteomes" id="UP000789860">
    <property type="component" value="Unassembled WGS sequence"/>
</dbReference>
<sequence length="274" mass="30884">IVMFAGKFIVKNLEQYISVSYACVIASSDPDQEFQANEIPLSIPHCMLSVLVNHEPKECGESTYFNASCYQYNSSTNSRNVHMKLRIFFPTNAPRYSYLRANNSIKIGKTFIVSGFVRRITADFTIIELTDLDFVTTNINTIQNVQGSTSSRTPKRPRVIASRSSKQSTSSTPVVNEPIPLPTSITPINTNLETVQVQKGKKKLSDLALNCLELIVTDNAQDENIYVEDASEENDDLELLYEQELLCEQELLSSQDVEGQKKKRNKRTSKKVKK</sequence>
<keyword evidence="2" id="KW-1185">Reference proteome</keyword>
<dbReference type="EMBL" id="CAJVPM010020114">
    <property type="protein sequence ID" value="CAG8633327.1"/>
    <property type="molecule type" value="Genomic_DNA"/>
</dbReference>
<reference evidence="1" key="1">
    <citation type="submission" date="2021-06" db="EMBL/GenBank/DDBJ databases">
        <authorList>
            <person name="Kallberg Y."/>
            <person name="Tangrot J."/>
            <person name="Rosling A."/>
        </authorList>
    </citation>
    <scope>NUCLEOTIDE SEQUENCE</scope>
    <source>
        <strain evidence="1">AU212A</strain>
    </source>
</reference>